<dbReference type="InterPro" id="IPR050881">
    <property type="entry name" value="LL-DAP_aminotransferase"/>
</dbReference>
<gene>
    <name evidence="5" type="ORF">LCGC14_1077850</name>
</gene>
<comment type="caution">
    <text evidence="5">The sequence shown here is derived from an EMBL/GenBank/DDBJ whole genome shotgun (WGS) entry which is preliminary data.</text>
</comment>
<dbReference type="PANTHER" id="PTHR42832">
    <property type="entry name" value="AMINO ACID AMINOTRANSFERASE"/>
    <property type="match status" value="1"/>
</dbReference>
<dbReference type="Gene3D" id="3.40.640.10">
    <property type="entry name" value="Type I PLP-dependent aspartate aminotransferase-like (Major domain)"/>
    <property type="match status" value="1"/>
</dbReference>
<evidence type="ECO:0000256" key="1">
    <source>
        <dbReference type="ARBA" id="ARBA00001933"/>
    </source>
</evidence>
<dbReference type="EMBL" id="LAZR01004698">
    <property type="protein sequence ID" value="KKN06377.1"/>
    <property type="molecule type" value="Genomic_DNA"/>
</dbReference>
<dbReference type="GO" id="GO:0008483">
    <property type="term" value="F:transaminase activity"/>
    <property type="evidence" value="ECO:0007669"/>
    <property type="project" value="UniProtKB-KW"/>
</dbReference>
<comment type="cofactor">
    <cofactor evidence="1">
        <name>pyridoxal 5'-phosphate</name>
        <dbReference type="ChEBI" id="CHEBI:597326"/>
    </cofactor>
</comment>
<evidence type="ECO:0000256" key="3">
    <source>
        <dbReference type="ARBA" id="ARBA00022679"/>
    </source>
</evidence>
<name>A0A0F9N3P7_9ZZZZ</name>
<proteinExistence type="predicted"/>
<dbReference type="InterPro" id="IPR015424">
    <property type="entry name" value="PyrdxlP-dep_Trfase"/>
</dbReference>
<sequence length="393" mass="44499">MKLDYADRVKRLPTYIFVEIEQLIAEKRKQGIDFIPLGIGDPDLTTPDIILQEMIDEVKNPINQNYPSSMGEDFFREGVARWNKVRYGVDLDPKSEVSHVIGGKEGVSNIARAYINPGDIVLCPDPGYPVYINGATNLCDGQPFIMPLTKENNFLPELEAIEGNILKKAKMMYLNYPNNPTGAIAPIRFLKKVADYAEDYNFIIVYDNPYSEFTFENYVAPSILQVNNNHLEINSASKMFNMTGFRCGWVAGNAEIISGLRKIKSQVDSGGSIFIQKAVIKGLNEYSSNEKPSILVDSLKKYEDRRNILVRGLNKLGWKTDLPKATFYVWTQIPEKFCDLSCFDFVKKLIDVGVIITPGTGFGRYGEGYVRFALTQPEERIREALERIEKLLN</sequence>
<dbReference type="InterPro" id="IPR004839">
    <property type="entry name" value="Aminotransferase_I/II_large"/>
</dbReference>
<evidence type="ECO:0000313" key="5">
    <source>
        <dbReference type="EMBL" id="KKN06377.1"/>
    </source>
</evidence>
<keyword evidence="3" id="KW-0808">Transferase</keyword>
<dbReference type="Gene3D" id="3.90.1150.10">
    <property type="entry name" value="Aspartate Aminotransferase, domain 1"/>
    <property type="match status" value="1"/>
</dbReference>
<feature type="domain" description="Aminotransferase class I/classII large" evidence="4">
    <location>
        <begin position="33"/>
        <end position="388"/>
    </location>
</feature>
<dbReference type="CDD" id="cd00609">
    <property type="entry name" value="AAT_like"/>
    <property type="match status" value="1"/>
</dbReference>
<dbReference type="InterPro" id="IPR015422">
    <property type="entry name" value="PyrdxlP-dep_Trfase_small"/>
</dbReference>
<dbReference type="PANTHER" id="PTHR42832:SF3">
    <property type="entry name" value="L-GLUTAMINE--4-(METHYLSULFANYL)-2-OXOBUTANOATE AMINOTRANSFERASE"/>
    <property type="match status" value="1"/>
</dbReference>
<reference evidence="5" key="1">
    <citation type="journal article" date="2015" name="Nature">
        <title>Complex archaea that bridge the gap between prokaryotes and eukaryotes.</title>
        <authorList>
            <person name="Spang A."/>
            <person name="Saw J.H."/>
            <person name="Jorgensen S.L."/>
            <person name="Zaremba-Niedzwiedzka K."/>
            <person name="Martijn J."/>
            <person name="Lind A.E."/>
            <person name="van Eijk R."/>
            <person name="Schleper C."/>
            <person name="Guy L."/>
            <person name="Ettema T.J."/>
        </authorList>
    </citation>
    <scope>NUCLEOTIDE SEQUENCE</scope>
</reference>
<dbReference type="GO" id="GO:0030170">
    <property type="term" value="F:pyridoxal phosphate binding"/>
    <property type="evidence" value="ECO:0007669"/>
    <property type="project" value="InterPro"/>
</dbReference>
<dbReference type="Pfam" id="PF00155">
    <property type="entry name" value="Aminotran_1_2"/>
    <property type="match status" value="1"/>
</dbReference>
<protein>
    <recommendedName>
        <fullName evidence="4">Aminotransferase class I/classII large domain-containing protein</fullName>
    </recommendedName>
</protein>
<dbReference type="InterPro" id="IPR015421">
    <property type="entry name" value="PyrdxlP-dep_Trfase_major"/>
</dbReference>
<accession>A0A0F9N3P7</accession>
<evidence type="ECO:0000259" key="4">
    <source>
        <dbReference type="Pfam" id="PF00155"/>
    </source>
</evidence>
<evidence type="ECO:0000256" key="2">
    <source>
        <dbReference type="ARBA" id="ARBA00022576"/>
    </source>
</evidence>
<dbReference type="SUPFAM" id="SSF53383">
    <property type="entry name" value="PLP-dependent transferases"/>
    <property type="match status" value="1"/>
</dbReference>
<keyword evidence="2" id="KW-0032">Aminotransferase</keyword>
<dbReference type="AlphaFoldDB" id="A0A0F9N3P7"/>
<organism evidence="5">
    <name type="scientific">marine sediment metagenome</name>
    <dbReference type="NCBI Taxonomy" id="412755"/>
    <lineage>
        <taxon>unclassified sequences</taxon>
        <taxon>metagenomes</taxon>
        <taxon>ecological metagenomes</taxon>
    </lineage>
</organism>